<dbReference type="AlphaFoldDB" id="D4B7G2"/>
<proteinExistence type="predicted"/>
<protein>
    <submittedName>
        <fullName evidence="1">Uncharacterized protein</fullName>
    </submittedName>
</protein>
<dbReference type="HOGENOM" id="CLU_2841885_0_0_6"/>
<dbReference type="EMBL" id="ABWL02000002">
    <property type="protein sequence ID" value="EFE10092.1"/>
    <property type="molecule type" value="Genomic_DNA"/>
</dbReference>
<name>D4B7G2_9ENTR</name>
<accession>D4B7G2</accession>
<reference evidence="1 2" key="1">
    <citation type="submission" date="2010-02" db="EMBL/GenBank/DDBJ databases">
        <authorList>
            <person name="Weinstock G."/>
            <person name="Sodergren E."/>
            <person name="Clifton S."/>
            <person name="Fulton L."/>
            <person name="Fulton B."/>
            <person name="Courtney L."/>
            <person name="Fronick C."/>
            <person name="Harrison M."/>
            <person name="Strong C."/>
            <person name="Farmer C."/>
            <person name="Delahaunty K."/>
            <person name="Markovic C."/>
            <person name="Hall O."/>
            <person name="Minx P."/>
            <person name="Tomlinson C."/>
            <person name="Mitreva M."/>
            <person name="Nelson J."/>
            <person name="Hou S."/>
            <person name="Wollam A."/>
            <person name="Pepin K.H."/>
            <person name="Johnson M."/>
            <person name="Bhonagiri V."/>
            <person name="Zhang X."/>
            <person name="Suruliraj S."/>
            <person name="Warren W."/>
            <person name="Chinwalla A."/>
            <person name="Mardis E.R."/>
            <person name="Wilson R.K."/>
        </authorList>
    </citation>
    <scope>NUCLEOTIDE SEQUENCE [LARGE SCALE GENOMIC DNA]</scope>
    <source>
        <strain evidence="1 2">ATCC 29220</strain>
    </source>
</reference>
<comment type="caution">
    <text evidence="1">The sequence shown here is derived from an EMBL/GenBank/DDBJ whole genome shotgun (WGS) entry which is preliminary data.</text>
</comment>
<gene>
    <name evidence="1" type="ORF">CIT292_06258</name>
</gene>
<evidence type="ECO:0000313" key="1">
    <source>
        <dbReference type="EMBL" id="EFE10092.1"/>
    </source>
</evidence>
<evidence type="ECO:0000313" key="2">
    <source>
        <dbReference type="Proteomes" id="UP000003880"/>
    </source>
</evidence>
<organism evidence="1 2">
    <name type="scientific">Citrobacter youngae ATCC 29220</name>
    <dbReference type="NCBI Taxonomy" id="500640"/>
    <lineage>
        <taxon>Bacteria</taxon>
        <taxon>Pseudomonadati</taxon>
        <taxon>Pseudomonadota</taxon>
        <taxon>Gammaproteobacteria</taxon>
        <taxon>Enterobacterales</taxon>
        <taxon>Enterobacteriaceae</taxon>
        <taxon>Citrobacter</taxon>
        <taxon>Citrobacter freundii complex</taxon>
    </lineage>
</organism>
<sequence length="65" mass="7035">MSGVAMPSLYTDMIHGPGSAVLTPRRLHHRTIAAPMTSLVYIVEIASRSAVLSENEKKRFAPCPA</sequence>
<dbReference type="Proteomes" id="UP000003880">
    <property type="component" value="Unassembled WGS sequence"/>
</dbReference>